<evidence type="ECO:0008006" key="5">
    <source>
        <dbReference type="Google" id="ProtNLM"/>
    </source>
</evidence>
<accession>A0A6V6Z7I3</accession>
<dbReference type="Gene3D" id="3.80.10.10">
    <property type="entry name" value="Ribonuclease Inhibitor"/>
    <property type="match status" value="2"/>
</dbReference>
<proteinExistence type="predicted"/>
<evidence type="ECO:0000256" key="2">
    <source>
        <dbReference type="ARBA" id="ARBA00022737"/>
    </source>
</evidence>
<dbReference type="SUPFAM" id="SSF52058">
    <property type="entry name" value="L domain-like"/>
    <property type="match status" value="1"/>
</dbReference>
<keyword evidence="4" id="KW-1185">Reference proteome</keyword>
<keyword evidence="1" id="KW-0433">Leucine-rich repeat</keyword>
<dbReference type="Proteomes" id="UP000530060">
    <property type="component" value="Unassembled WGS sequence"/>
</dbReference>
<gene>
    <name evidence="3" type="ORF">FLAT13_03910</name>
</gene>
<dbReference type="PANTHER" id="PTHR46652">
    <property type="entry name" value="LEUCINE-RICH REPEAT AND IQ DOMAIN-CONTAINING PROTEIN 1-RELATED"/>
    <property type="match status" value="1"/>
</dbReference>
<sequence length="543" mass="59107">MAKQIFKTHLNFQEVDPGTIEDKVLVRDSDGNVKEIASTDLGGGIEIKGEYNNNGEALAAGLTVGDFYRKPISGDSESAYISQVVNIPEPTAFLKLQFSDTLENIASNFGISDIGNVSNWNDYLTNNGNSVLFESVTIDSVESIVRLNTSSPIAGYLNLSGMNLSAIDFKGCENVISLFLENNNLTVFNPTSELSNLTALDLKKNSLSDFNPVEQLPQLQTINLNENNVTYWNPVNGFPELYNLFLEKNNISTYNPTTSMPKLNHLNLSYNSLTAFDPLLPDSVERIILSNNALTAFELTHVPPLLFVLELNNNNITEFPAMIFPEGFASIQISGNVLTVFNSELPNSTQTLNLANNNIENFDPTYLLPSGLYGLDLSGNPLAEFNPTNALPATVGMLVLADTLLTEFSPTQPLPTALNHLNLNGTKLTEFNPVNGIYNIKQLHLGRCTELTTFNPDCDLSTVEQISLYQNPLLTEFNPESPMNALNYLGLSATGITSTGWAGADWVANVPNGGYMQGASTTDPMIGTATYTALIAKSWAINA</sequence>
<dbReference type="RefSeq" id="WP_180910092.1">
    <property type="nucleotide sequence ID" value="NZ_CAIJDP010000083.1"/>
</dbReference>
<comment type="caution">
    <text evidence="3">The sequence shown here is derived from an EMBL/GenBank/DDBJ whole genome shotgun (WGS) entry which is preliminary data.</text>
</comment>
<dbReference type="InterPro" id="IPR050836">
    <property type="entry name" value="SDS22/Internalin_LRR"/>
</dbReference>
<dbReference type="InterPro" id="IPR032675">
    <property type="entry name" value="LRR_dom_sf"/>
</dbReference>
<evidence type="ECO:0000313" key="3">
    <source>
        <dbReference type="EMBL" id="CAD0007579.1"/>
    </source>
</evidence>
<evidence type="ECO:0000313" key="4">
    <source>
        <dbReference type="Proteomes" id="UP000530060"/>
    </source>
</evidence>
<organism evidence="3 4">
    <name type="scientific">Flavobacterium salmonis</name>
    <dbReference type="NCBI Taxonomy" id="2654844"/>
    <lineage>
        <taxon>Bacteria</taxon>
        <taxon>Pseudomonadati</taxon>
        <taxon>Bacteroidota</taxon>
        <taxon>Flavobacteriia</taxon>
        <taxon>Flavobacteriales</taxon>
        <taxon>Flavobacteriaceae</taxon>
        <taxon>Flavobacterium</taxon>
    </lineage>
</organism>
<dbReference type="PANTHER" id="PTHR46652:SF3">
    <property type="entry name" value="LEUCINE-RICH REPEAT-CONTAINING PROTEIN 9"/>
    <property type="match status" value="1"/>
</dbReference>
<dbReference type="InterPro" id="IPR001611">
    <property type="entry name" value="Leu-rich_rpt"/>
</dbReference>
<dbReference type="EMBL" id="CAIJDP010000083">
    <property type="protein sequence ID" value="CAD0007579.1"/>
    <property type="molecule type" value="Genomic_DNA"/>
</dbReference>
<evidence type="ECO:0000256" key="1">
    <source>
        <dbReference type="ARBA" id="ARBA00022614"/>
    </source>
</evidence>
<dbReference type="AlphaFoldDB" id="A0A6V6Z7I3"/>
<dbReference type="PROSITE" id="PS51450">
    <property type="entry name" value="LRR"/>
    <property type="match status" value="1"/>
</dbReference>
<protein>
    <recommendedName>
        <fullName evidence="5">Leucine rich repeat-containing protein</fullName>
    </recommendedName>
</protein>
<name>A0A6V6Z7I3_9FLAO</name>
<keyword evidence="2" id="KW-0677">Repeat</keyword>
<reference evidence="3 4" key="1">
    <citation type="submission" date="2020-06" db="EMBL/GenBank/DDBJ databases">
        <authorList>
            <person name="Criscuolo A."/>
        </authorList>
    </citation>
    <scope>NUCLEOTIDE SEQUENCE [LARGE SCALE GENOMIC DNA]</scope>
    <source>
        <strain evidence="4">CIP 111411</strain>
    </source>
</reference>